<dbReference type="InterPro" id="IPR008278">
    <property type="entry name" value="4-PPantetheinyl_Trfase_dom"/>
</dbReference>
<proteinExistence type="predicted"/>
<evidence type="ECO:0000259" key="2">
    <source>
        <dbReference type="Pfam" id="PF01648"/>
    </source>
</evidence>
<evidence type="ECO:0000256" key="1">
    <source>
        <dbReference type="ARBA" id="ARBA00022679"/>
    </source>
</evidence>
<dbReference type="Proteomes" id="UP000037511">
    <property type="component" value="Unassembled WGS sequence"/>
</dbReference>
<dbReference type="GO" id="GO:0008897">
    <property type="term" value="F:holo-[acyl-carrier-protein] synthase activity"/>
    <property type="evidence" value="ECO:0007669"/>
    <property type="project" value="InterPro"/>
</dbReference>
<organism evidence="3 4">
    <name type="scientific">Achromobacter spanius</name>
    <dbReference type="NCBI Taxonomy" id="217203"/>
    <lineage>
        <taxon>Bacteria</taxon>
        <taxon>Pseudomonadati</taxon>
        <taxon>Pseudomonadota</taxon>
        <taxon>Betaproteobacteria</taxon>
        <taxon>Burkholderiales</taxon>
        <taxon>Alcaligenaceae</taxon>
        <taxon>Achromobacter</taxon>
    </lineage>
</organism>
<comment type="caution">
    <text evidence="3">The sequence shown here is derived from an EMBL/GenBank/DDBJ whole genome shotgun (WGS) entry which is preliminary data.</text>
</comment>
<dbReference type="GO" id="GO:0000287">
    <property type="term" value="F:magnesium ion binding"/>
    <property type="evidence" value="ECO:0007669"/>
    <property type="project" value="InterPro"/>
</dbReference>
<protein>
    <submittedName>
        <fullName evidence="3">4-diphosphocytidyl-2C-methyl-D-erythritol kinase</fullName>
    </submittedName>
</protein>
<name>A0AAW3HVK1_9BURK</name>
<dbReference type="Pfam" id="PF01648">
    <property type="entry name" value="ACPS"/>
    <property type="match status" value="1"/>
</dbReference>
<dbReference type="SUPFAM" id="SSF56214">
    <property type="entry name" value="4'-phosphopantetheinyl transferase"/>
    <property type="match status" value="1"/>
</dbReference>
<accession>A0AAW3HVK1</accession>
<dbReference type="EMBL" id="LGVG01000082">
    <property type="protein sequence ID" value="KNE22578.1"/>
    <property type="molecule type" value="Genomic_DNA"/>
</dbReference>
<reference evidence="3 4" key="1">
    <citation type="submission" date="2015-07" db="EMBL/GenBank/DDBJ databases">
        <title>Draft genome of Achromobacter spanius.</title>
        <authorList>
            <person name="Wang X."/>
        </authorList>
    </citation>
    <scope>NUCLEOTIDE SEQUENCE [LARGE SCALE GENOMIC DNA]</scope>
    <source>
        <strain evidence="3 4">CGMCC9173</strain>
    </source>
</reference>
<keyword evidence="3" id="KW-0418">Kinase</keyword>
<dbReference type="Gene3D" id="3.90.470.20">
    <property type="entry name" value="4'-phosphopantetheinyl transferase domain"/>
    <property type="match status" value="1"/>
</dbReference>
<evidence type="ECO:0000313" key="3">
    <source>
        <dbReference type="EMBL" id="KNE22578.1"/>
    </source>
</evidence>
<feature type="domain" description="4'-phosphopantetheinyl transferase" evidence="2">
    <location>
        <begin position="84"/>
        <end position="172"/>
    </location>
</feature>
<dbReference type="GO" id="GO:0016301">
    <property type="term" value="F:kinase activity"/>
    <property type="evidence" value="ECO:0007669"/>
    <property type="project" value="UniProtKB-KW"/>
</dbReference>
<dbReference type="AlphaFoldDB" id="A0AAW3HVK1"/>
<keyword evidence="1" id="KW-0808">Transferase</keyword>
<sequence>MDIQELFMYWADKGAADHYLVENLSLEDRARVSGRTGPKAQEDWRVSRALKHEVRRTAAPGAVMSLSHSGGHAVCASAPAGWALGADLESLRPRDFARLAQWVCSPQEAAALAALTGPAQGQLFYLLWTLKEAFIKAAALDFPADMALFGLDPGTDGRWRLRAPPGNWRACSWRLGSAWMASVVWRGPTDYTTYPTWRGAVGCALPALTLVGEWLRDAD</sequence>
<dbReference type="InterPro" id="IPR037143">
    <property type="entry name" value="4-PPantetheinyl_Trfase_dom_sf"/>
</dbReference>
<gene>
    <name evidence="3" type="ORF">AFM18_29060</name>
</gene>
<evidence type="ECO:0000313" key="4">
    <source>
        <dbReference type="Proteomes" id="UP000037511"/>
    </source>
</evidence>